<evidence type="ECO:0000313" key="2">
    <source>
        <dbReference type="EMBL" id="SVB23492.1"/>
    </source>
</evidence>
<dbReference type="InterPro" id="IPR005225">
    <property type="entry name" value="Small_GTP-bd"/>
</dbReference>
<gene>
    <name evidence="2" type="ORF">METZ01_LOCUS176346</name>
</gene>
<evidence type="ECO:0000259" key="1">
    <source>
        <dbReference type="Pfam" id="PF01926"/>
    </source>
</evidence>
<dbReference type="InterPro" id="IPR027417">
    <property type="entry name" value="P-loop_NTPase"/>
</dbReference>
<accession>A0A382CCD3</accession>
<organism evidence="2">
    <name type="scientific">marine metagenome</name>
    <dbReference type="NCBI Taxonomy" id="408172"/>
    <lineage>
        <taxon>unclassified sequences</taxon>
        <taxon>metagenomes</taxon>
        <taxon>ecological metagenomes</taxon>
    </lineage>
</organism>
<dbReference type="AlphaFoldDB" id="A0A382CCD3"/>
<sequence length="94" mass="10333">MVRHESRRRGQVALVGRPNVGKSTLFNRLTRSRHAIVTSVPGTTRDLLEGTVEWQGCLFTLFDTGGVIGPSEDPMRDSVAERMRKIAGAVDVLV</sequence>
<dbReference type="Pfam" id="PF01926">
    <property type="entry name" value="MMR_HSR1"/>
    <property type="match status" value="1"/>
</dbReference>
<dbReference type="Gene3D" id="3.40.50.300">
    <property type="entry name" value="P-loop containing nucleotide triphosphate hydrolases"/>
    <property type="match status" value="1"/>
</dbReference>
<name>A0A382CCD3_9ZZZZ</name>
<dbReference type="SUPFAM" id="SSF52540">
    <property type="entry name" value="P-loop containing nucleoside triphosphate hydrolases"/>
    <property type="match status" value="1"/>
</dbReference>
<dbReference type="InterPro" id="IPR006073">
    <property type="entry name" value="GTP-bd"/>
</dbReference>
<dbReference type="NCBIfam" id="TIGR00231">
    <property type="entry name" value="small_GTP"/>
    <property type="match status" value="1"/>
</dbReference>
<feature type="non-terminal residue" evidence="2">
    <location>
        <position position="94"/>
    </location>
</feature>
<dbReference type="PANTHER" id="PTHR43834">
    <property type="entry name" value="GTPASE DER"/>
    <property type="match status" value="1"/>
</dbReference>
<reference evidence="2" key="1">
    <citation type="submission" date="2018-05" db="EMBL/GenBank/DDBJ databases">
        <authorList>
            <person name="Lanie J.A."/>
            <person name="Ng W.-L."/>
            <person name="Kazmierczak K.M."/>
            <person name="Andrzejewski T.M."/>
            <person name="Davidsen T.M."/>
            <person name="Wayne K.J."/>
            <person name="Tettelin H."/>
            <person name="Glass J.I."/>
            <person name="Rusch D."/>
            <person name="Podicherti R."/>
            <person name="Tsui H.-C.T."/>
            <person name="Winkler M.E."/>
        </authorList>
    </citation>
    <scope>NUCLEOTIDE SEQUENCE</scope>
</reference>
<dbReference type="EMBL" id="UINC01033743">
    <property type="protein sequence ID" value="SVB23492.1"/>
    <property type="molecule type" value="Genomic_DNA"/>
</dbReference>
<feature type="domain" description="G" evidence="1">
    <location>
        <begin position="11"/>
        <end position="92"/>
    </location>
</feature>
<dbReference type="PANTHER" id="PTHR43834:SF6">
    <property type="entry name" value="GTPASE DER"/>
    <property type="match status" value="1"/>
</dbReference>
<protein>
    <recommendedName>
        <fullName evidence="1">G domain-containing protein</fullName>
    </recommendedName>
</protein>
<proteinExistence type="predicted"/>
<dbReference type="GO" id="GO:0005525">
    <property type="term" value="F:GTP binding"/>
    <property type="evidence" value="ECO:0007669"/>
    <property type="project" value="InterPro"/>
</dbReference>